<evidence type="ECO:0000313" key="1">
    <source>
        <dbReference type="EMBL" id="KAI9465127.1"/>
    </source>
</evidence>
<accession>A0ACC0U6W1</accession>
<gene>
    <name evidence="1" type="ORF">F5148DRAFT_1285818</name>
</gene>
<evidence type="ECO:0000313" key="2">
    <source>
        <dbReference type="Proteomes" id="UP001207468"/>
    </source>
</evidence>
<dbReference type="EMBL" id="JAGFNK010000146">
    <property type="protein sequence ID" value="KAI9465127.1"/>
    <property type="molecule type" value="Genomic_DNA"/>
</dbReference>
<name>A0ACC0U6W1_9AGAM</name>
<comment type="caution">
    <text evidence="1">The sequence shown here is derived from an EMBL/GenBank/DDBJ whole genome shotgun (WGS) entry which is preliminary data.</text>
</comment>
<reference evidence="1" key="1">
    <citation type="submission" date="2021-03" db="EMBL/GenBank/DDBJ databases">
        <title>Evolutionary priming and transition to the ectomycorrhizal habit in an iconic lineage of mushroom-forming fungi: is preadaptation a requirement?</title>
        <authorList>
            <consortium name="DOE Joint Genome Institute"/>
            <person name="Looney B.P."/>
            <person name="Miyauchi S."/>
            <person name="Morin E."/>
            <person name="Drula E."/>
            <person name="Courty P.E."/>
            <person name="Chicoki N."/>
            <person name="Fauchery L."/>
            <person name="Kohler A."/>
            <person name="Kuo A."/>
            <person name="LaButti K."/>
            <person name="Pangilinan J."/>
            <person name="Lipzen A."/>
            <person name="Riley R."/>
            <person name="Andreopoulos W."/>
            <person name="He G."/>
            <person name="Johnson J."/>
            <person name="Barry K.W."/>
            <person name="Grigoriev I.V."/>
            <person name="Nagy L."/>
            <person name="Hibbett D."/>
            <person name="Henrissat B."/>
            <person name="Matheny P.B."/>
            <person name="Labbe J."/>
            <person name="Martin A.F."/>
        </authorList>
    </citation>
    <scope>NUCLEOTIDE SEQUENCE</scope>
    <source>
        <strain evidence="1">BPL698</strain>
    </source>
</reference>
<sequence>MHFAAHIDALTNSLDDAHEQLKSCVSSLLNGNTTTVSASTTHHNLLYNTDSPVLHAYKRLGHDVVVPKSQFKMEWNMFERDVLGPLWQPAATTTMTGNGADGAATATADLQEMYACVTITMEPKLVPRFVSLPEGAAQGQLLEDSVDHGAGGEGHCHETGS</sequence>
<keyword evidence="2" id="KW-1185">Reference proteome</keyword>
<dbReference type="Proteomes" id="UP001207468">
    <property type="component" value="Unassembled WGS sequence"/>
</dbReference>
<proteinExistence type="predicted"/>
<organism evidence="1 2">
    <name type="scientific">Russula earlei</name>
    <dbReference type="NCBI Taxonomy" id="71964"/>
    <lineage>
        <taxon>Eukaryota</taxon>
        <taxon>Fungi</taxon>
        <taxon>Dikarya</taxon>
        <taxon>Basidiomycota</taxon>
        <taxon>Agaricomycotina</taxon>
        <taxon>Agaricomycetes</taxon>
        <taxon>Russulales</taxon>
        <taxon>Russulaceae</taxon>
        <taxon>Russula</taxon>
    </lineage>
</organism>
<protein>
    <submittedName>
        <fullName evidence="1">Uncharacterized protein</fullName>
    </submittedName>
</protein>